<evidence type="ECO:0000313" key="2">
    <source>
        <dbReference type="EMBL" id="ECA3794098.1"/>
    </source>
</evidence>
<dbReference type="EMBL" id="AAHUDZ010000027">
    <property type="protein sequence ID" value="ECA3794098.1"/>
    <property type="molecule type" value="Genomic_DNA"/>
</dbReference>
<feature type="transmembrane region" description="Helical" evidence="1">
    <location>
        <begin position="31"/>
        <end position="49"/>
    </location>
</feature>
<name>A0A5X6EN19_SALET</name>
<comment type="caution">
    <text evidence="2">The sequence shown here is derived from an EMBL/GenBank/DDBJ whole genome shotgun (WGS) entry which is preliminary data.</text>
</comment>
<keyword evidence="1" id="KW-0472">Membrane</keyword>
<dbReference type="AlphaFoldDB" id="A0A5X6EN19"/>
<proteinExistence type="predicted"/>
<sequence length="437" mass="51512">MNVMPIILSIITILIPLIVLFWDWFNANANVIGTITTSLAFFAAIWTALEGRKSAKAAFLAVRAAENSLDDSRKNFKKEAFNQRFSLLLEQHNNYLNKVNEYLRSADGWQFLSKVFNHSIHTESFYMLKGHFALSPYMRILYHLLKSIEDDYYGDKEDFVGMKKYSSLVRSLISNDVLYLIAVNASITYEQGKRTQYERYQNLLHRFDFFEHADFYRINDQINASKTIECQSPFYDLESDIKMRFSKYCLDGIYNILDDYEPTLPVSTILSYMYSSPKNEIVHKYFADIDLNINNLFVNEINKKSYQELFKSFFSFKFINTYVIKESLDEHEMPDEITEDMLLSYSMIKSIIRGIKSKRLTKMGNPQFRYVRLSVNNNKVIFHSLFEQLFDAVNEYLIEVNRKNYVSFMKEHLPVNRVILKINEMEKQLKSQTIESI</sequence>
<evidence type="ECO:0000256" key="1">
    <source>
        <dbReference type="SAM" id="Phobius"/>
    </source>
</evidence>
<protein>
    <recommendedName>
        <fullName evidence="3">Phage abortive infection protein</fullName>
    </recommendedName>
</protein>
<dbReference type="InterPro" id="IPR031709">
    <property type="entry name" value="PutAbiC"/>
</dbReference>
<reference evidence="2" key="1">
    <citation type="submission" date="2018-12" db="EMBL/GenBank/DDBJ databases">
        <authorList>
            <person name="Ashton P.M."/>
            <person name="Dallman T."/>
            <person name="Nair S."/>
            <person name="De Pinna E."/>
            <person name="Peters T."/>
            <person name="Grant K."/>
        </authorList>
    </citation>
    <scope>NUCLEOTIDE SEQUENCE</scope>
    <source>
        <strain evidence="2">650060</strain>
    </source>
</reference>
<dbReference type="Pfam" id="PF16872">
    <property type="entry name" value="putAbiC"/>
    <property type="match status" value="1"/>
</dbReference>
<feature type="transmembrane region" description="Helical" evidence="1">
    <location>
        <begin position="7"/>
        <end position="25"/>
    </location>
</feature>
<accession>A0A5X6EN19</accession>
<organism evidence="2">
    <name type="scientific">Salmonella enterica subsp. enterica serovar Aqua</name>
    <dbReference type="NCBI Taxonomy" id="1302615"/>
    <lineage>
        <taxon>Bacteria</taxon>
        <taxon>Pseudomonadati</taxon>
        <taxon>Pseudomonadota</taxon>
        <taxon>Gammaproteobacteria</taxon>
        <taxon>Enterobacterales</taxon>
        <taxon>Enterobacteriaceae</taxon>
        <taxon>Salmonella</taxon>
    </lineage>
</organism>
<gene>
    <name evidence="2" type="ORF">EKG95_20230</name>
</gene>
<keyword evidence="1" id="KW-1133">Transmembrane helix</keyword>
<evidence type="ECO:0008006" key="3">
    <source>
        <dbReference type="Google" id="ProtNLM"/>
    </source>
</evidence>
<keyword evidence="1" id="KW-0812">Transmembrane</keyword>